<dbReference type="RefSeq" id="WP_197627147.1">
    <property type="nucleotide sequence ID" value="NZ_CP063073.1"/>
</dbReference>
<name>A0A7M1KIN1_9PSED</name>
<proteinExistence type="predicted"/>
<evidence type="ECO:0000313" key="1">
    <source>
        <dbReference type="EMBL" id="QOQ75984.1"/>
    </source>
</evidence>
<evidence type="ECO:0000313" key="2">
    <source>
        <dbReference type="Proteomes" id="UP000594923"/>
    </source>
</evidence>
<protein>
    <submittedName>
        <fullName evidence="1">Uncharacterized protein</fullName>
    </submittedName>
</protein>
<gene>
    <name evidence="1" type="ORF">IMF22_02590</name>
</gene>
<organism evidence="1 2">
    <name type="scientific">Pseudomonas poae</name>
    <dbReference type="NCBI Taxonomy" id="200451"/>
    <lineage>
        <taxon>Bacteria</taxon>
        <taxon>Pseudomonadati</taxon>
        <taxon>Pseudomonadota</taxon>
        <taxon>Gammaproteobacteria</taxon>
        <taxon>Pseudomonadales</taxon>
        <taxon>Pseudomonadaceae</taxon>
        <taxon>Pseudomonas</taxon>
    </lineage>
</organism>
<dbReference type="Proteomes" id="UP000594923">
    <property type="component" value="Chromosome"/>
</dbReference>
<dbReference type="AlphaFoldDB" id="A0A7M1KIN1"/>
<sequence length="252" mass="28453">MKLAARPVLSSRETRRGETLKGVHNPVALQEACCQHFVSIQPPIALLWLRKEPLKHSRIEMKASLLILSVVALLSGCASSSTAVAPDLSLASIAETKSVVFNGKTFVLKYQKNGLWEYFPEQESVDAWTEMLDFTVVPLGDKRIEPLDLGQRTVQLHQQENPDMPAVLTTDNKTGILYLMLFFPSSLRKDGHFSEYSFFKYYRDSGTGQIIIFHFARNVAAKSQTPEERWESTTEIGHEIVPVIKAFPKYRP</sequence>
<dbReference type="EMBL" id="CP063073">
    <property type="protein sequence ID" value="QOQ75984.1"/>
    <property type="molecule type" value="Genomic_DNA"/>
</dbReference>
<accession>A0A7M1KIN1</accession>
<reference evidence="1 2" key="1">
    <citation type="submission" date="2020-10" db="EMBL/GenBank/DDBJ databases">
        <title>High quality whole genome sequence of Pseudomonas poae PMA22.</title>
        <authorList>
            <person name="Hernandez J.G."/>
            <person name="Rodriguez P."/>
            <person name="Cuevas C."/>
            <person name="de la Calle F."/>
            <person name="Galan B."/>
            <person name="Garcia J.L."/>
        </authorList>
    </citation>
    <scope>NUCLEOTIDE SEQUENCE [LARGE SCALE GENOMIC DNA]</scope>
    <source>
        <strain evidence="1 2">PMA22</strain>
    </source>
</reference>